<keyword evidence="7" id="KW-1185">Reference proteome</keyword>
<keyword evidence="3 6" id="KW-0378">Hydrolase</keyword>
<dbReference type="PANTHER" id="PTHR11079:SF161">
    <property type="entry name" value="CMP_DCMP-TYPE DEAMINASE DOMAIN-CONTAINING PROTEIN"/>
    <property type="match status" value="1"/>
</dbReference>
<dbReference type="Proteomes" id="UP000033066">
    <property type="component" value="Chromosome"/>
</dbReference>
<dbReference type="InterPro" id="IPR016192">
    <property type="entry name" value="APOBEC/CMP_deaminase_Zn-bd"/>
</dbReference>
<evidence type="ECO:0000259" key="5">
    <source>
        <dbReference type="PROSITE" id="PS51747"/>
    </source>
</evidence>
<evidence type="ECO:0000313" key="6">
    <source>
        <dbReference type="EMBL" id="AKB81022.1"/>
    </source>
</evidence>
<dbReference type="KEGG" id="mbak:MSBR3_0444"/>
<dbReference type="InterPro" id="IPR016193">
    <property type="entry name" value="Cytidine_deaminase-like"/>
</dbReference>
<dbReference type="SUPFAM" id="SSF53927">
    <property type="entry name" value="Cytidine deaminase-like"/>
    <property type="match status" value="1"/>
</dbReference>
<dbReference type="GO" id="GO:0008270">
    <property type="term" value="F:zinc ion binding"/>
    <property type="evidence" value="ECO:0007669"/>
    <property type="project" value="InterPro"/>
</dbReference>
<dbReference type="HOGENOM" id="CLU_025810_5_2_2"/>
<dbReference type="GeneID" id="24787905"/>
<keyword evidence="4" id="KW-0862">Zinc</keyword>
<dbReference type="PATRIC" id="fig|1434107.4.peg.582"/>
<protein>
    <submittedName>
        <fullName evidence="6">tRNA-specific adenosine-34 deaminase</fullName>
        <ecNumber evidence="6">3.5.4.-</ecNumber>
    </submittedName>
</protein>
<dbReference type="AlphaFoldDB" id="A0A0E3SJT6"/>
<comment type="similarity">
    <text evidence="1">Belongs to the cytidine and deoxycytidylate deaminase family.</text>
</comment>
<dbReference type="RefSeq" id="WP_048106232.1">
    <property type="nucleotide sequence ID" value="NZ_CP009517.1"/>
</dbReference>
<dbReference type="Gene3D" id="3.40.140.10">
    <property type="entry name" value="Cytidine Deaminase, domain 2"/>
    <property type="match status" value="1"/>
</dbReference>
<sequence>MSDNMSDNDTLFMKRAIELSLENVKKGGGPFGAVIVRKEEILAESCNLVTAINDPTAHAEINVIREAARKLKTFDLSGCVIYASCEPCPMCLGAIYWARIGKVVFANTSSDAQKIGFADSQIYSEISRPPKERNIEFRQLLREEALKAFKAWEESDNKTEY</sequence>
<feature type="domain" description="CMP/dCMP-type deaminase" evidence="5">
    <location>
        <begin position="7"/>
        <end position="130"/>
    </location>
</feature>
<accession>A0A0E3SJT6</accession>
<gene>
    <name evidence="6" type="ORF">MSBR3_0444</name>
</gene>
<dbReference type="CDD" id="cd01285">
    <property type="entry name" value="nucleoside_deaminase"/>
    <property type="match status" value="1"/>
</dbReference>
<evidence type="ECO:0000256" key="4">
    <source>
        <dbReference type="ARBA" id="ARBA00022833"/>
    </source>
</evidence>
<dbReference type="PROSITE" id="PS51747">
    <property type="entry name" value="CYT_DCMP_DEAMINASES_2"/>
    <property type="match status" value="1"/>
</dbReference>
<dbReference type="EMBL" id="CP009517">
    <property type="protein sequence ID" value="AKB81022.1"/>
    <property type="molecule type" value="Genomic_DNA"/>
</dbReference>
<proteinExistence type="inferred from homology"/>
<dbReference type="EC" id="3.5.4.-" evidence="6"/>
<evidence type="ECO:0000256" key="1">
    <source>
        <dbReference type="ARBA" id="ARBA00006576"/>
    </source>
</evidence>
<evidence type="ECO:0000256" key="3">
    <source>
        <dbReference type="ARBA" id="ARBA00022801"/>
    </source>
</evidence>
<reference evidence="6" key="1">
    <citation type="submission" date="2014-07" db="EMBL/GenBank/DDBJ databases">
        <title>Methanogenic archaea and the global carbon cycle.</title>
        <authorList>
            <person name="Henriksen J.R."/>
            <person name="Luke J."/>
            <person name="Reinhart S."/>
            <person name="Benedict M.N."/>
            <person name="Youngblut N.D."/>
            <person name="Metcalf M.E."/>
            <person name="Whitaker R.J."/>
            <person name="Metcalf W.W."/>
        </authorList>
    </citation>
    <scope>NUCLEOTIDE SEQUENCE [LARGE SCALE GENOMIC DNA]</scope>
    <source>
        <strain evidence="6">3</strain>
    </source>
</reference>
<evidence type="ECO:0000256" key="2">
    <source>
        <dbReference type="ARBA" id="ARBA00022723"/>
    </source>
</evidence>
<dbReference type="PROSITE" id="PS00903">
    <property type="entry name" value="CYT_DCMP_DEAMINASES_1"/>
    <property type="match status" value="1"/>
</dbReference>
<keyword evidence="2" id="KW-0479">Metal-binding</keyword>
<dbReference type="FunFam" id="3.40.140.10:FF:000011">
    <property type="entry name" value="tRNA-specific adenosine deaminase"/>
    <property type="match status" value="1"/>
</dbReference>
<dbReference type="OrthoDB" id="7284at2157"/>
<evidence type="ECO:0000313" key="7">
    <source>
        <dbReference type="Proteomes" id="UP000033066"/>
    </source>
</evidence>
<dbReference type="InterPro" id="IPR002125">
    <property type="entry name" value="CMP_dCMP_dom"/>
</dbReference>
<name>A0A0E3SJT6_METBA</name>
<organism evidence="6 7">
    <name type="scientific">Methanosarcina barkeri 3</name>
    <dbReference type="NCBI Taxonomy" id="1434107"/>
    <lineage>
        <taxon>Archaea</taxon>
        <taxon>Methanobacteriati</taxon>
        <taxon>Methanobacteriota</taxon>
        <taxon>Stenosarchaea group</taxon>
        <taxon>Methanomicrobia</taxon>
        <taxon>Methanosarcinales</taxon>
        <taxon>Methanosarcinaceae</taxon>
        <taxon>Methanosarcina</taxon>
    </lineage>
</organism>
<dbReference type="GO" id="GO:0006152">
    <property type="term" value="P:purine nucleoside catabolic process"/>
    <property type="evidence" value="ECO:0007669"/>
    <property type="project" value="TreeGrafter"/>
</dbReference>
<dbReference type="GO" id="GO:0047974">
    <property type="term" value="F:guanosine deaminase activity"/>
    <property type="evidence" value="ECO:0007669"/>
    <property type="project" value="TreeGrafter"/>
</dbReference>
<dbReference type="STRING" id="1434107.MSBR3_0444"/>
<dbReference type="PANTHER" id="PTHR11079">
    <property type="entry name" value="CYTOSINE DEAMINASE FAMILY MEMBER"/>
    <property type="match status" value="1"/>
</dbReference>
<dbReference type="Pfam" id="PF00383">
    <property type="entry name" value="dCMP_cyt_deam_1"/>
    <property type="match status" value="1"/>
</dbReference>